<reference evidence="3 4" key="1">
    <citation type="journal article" date="2015" name="Nature">
        <title>rRNA introns, odd ribosomes, and small enigmatic genomes across a large radiation of phyla.</title>
        <authorList>
            <person name="Brown C.T."/>
            <person name="Hug L.A."/>
            <person name="Thomas B.C."/>
            <person name="Sharon I."/>
            <person name="Castelle C.J."/>
            <person name="Singh A."/>
            <person name="Wilkins M.J."/>
            <person name="Williams K.H."/>
            <person name="Banfield J.F."/>
        </authorList>
    </citation>
    <scope>NUCLEOTIDE SEQUENCE [LARGE SCALE GENOMIC DNA]</scope>
</reference>
<sequence>MNPFWKRGYLKNKSYLLNIAVQYKERADIRVYLEIILSLLTVSLFSIFALKPTLITIAELLQEIESKKSTLSTMNEKIQKLNTAQTLHDSEKRNIDLLKIAIPDTPQPDVLARQIEGLSQKHSVSVSNFKIGNALILGSKISKQDSRKEEEQKLTVNADAMNFSIGLNILVDEYDQILSFLNDFENLRRPVVIDSLNIQTSEREGENTLNFSISARVPAMKSTSK</sequence>
<keyword evidence="2" id="KW-1133">Transmembrane helix</keyword>
<feature type="coiled-coil region" evidence="1">
    <location>
        <begin position="57"/>
        <end position="84"/>
    </location>
</feature>
<feature type="transmembrane region" description="Helical" evidence="2">
    <location>
        <begin position="31"/>
        <end position="50"/>
    </location>
</feature>
<keyword evidence="1" id="KW-0175">Coiled coil</keyword>
<dbReference type="Gene3D" id="3.30.70.60">
    <property type="match status" value="1"/>
</dbReference>
<gene>
    <name evidence="3" type="ORF">US53_C0049G0005</name>
</gene>
<keyword evidence="2" id="KW-0472">Membrane</keyword>
<accession>A0A0G0GZU9</accession>
<evidence type="ECO:0000313" key="4">
    <source>
        <dbReference type="Proteomes" id="UP000034591"/>
    </source>
</evidence>
<dbReference type="InterPro" id="IPR014717">
    <property type="entry name" value="Transl_elong_EF1B/ribsomal_bS6"/>
</dbReference>
<protein>
    <submittedName>
        <fullName evidence="3">Uncharacterized protein</fullName>
    </submittedName>
</protein>
<comment type="caution">
    <text evidence="3">The sequence shown here is derived from an EMBL/GenBank/DDBJ whole genome shotgun (WGS) entry which is preliminary data.</text>
</comment>
<proteinExistence type="predicted"/>
<name>A0A0G0GZU9_9BACT</name>
<keyword evidence="2" id="KW-0812">Transmembrane</keyword>
<evidence type="ECO:0000313" key="3">
    <source>
        <dbReference type="EMBL" id="KKQ36508.1"/>
    </source>
</evidence>
<organism evidence="3 4">
    <name type="scientific">Candidatus Woesebacteria bacterium GW2011_GWA1_37_7</name>
    <dbReference type="NCBI Taxonomy" id="1618545"/>
    <lineage>
        <taxon>Bacteria</taxon>
        <taxon>Candidatus Woeseibacteriota</taxon>
    </lineage>
</organism>
<dbReference type="Proteomes" id="UP000034591">
    <property type="component" value="Unassembled WGS sequence"/>
</dbReference>
<dbReference type="STRING" id="1618545.US53_C0049G0005"/>
<dbReference type="AlphaFoldDB" id="A0A0G0GZU9"/>
<evidence type="ECO:0000256" key="2">
    <source>
        <dbReference type="SAM" id="Phobius"/>
    </source>
</evidence>
<dbReference type="EMBL" id="LBTI01000049">
    <property type="protein sequence ID" value="KKQ36508.1"/>
    <property type="molecule type" value="Genomic_DNA"/>
</dbReference>
<evidence type="ECO:0000256" key="1">
    <source>
        <dbReference type="SAM" id="Coils"/>
    </source>
</evidence>